<reference evidence="2" key="1">
    <citation type="journal article" date="2019" name="Int. J. Syst. Evol. Microbiol.">
        <title>The Global Catalogue of Microorganisms (GCM) 10K type strain sequencing project: providing services to taxonomists for standard genome sequencing and annotation.</title>
        <authorList>
            <consortium name="The Broad Institute Genomics Platform"/>
            <consortium name="The Broad Institute Genome Sequencing Center for Infectious Disease"/>
            <person name="Wu L."/>
            <person name="Ma J."/>
        </authorList>
    </citation>
    <scope>NUCLEOTIDE SEQUENCE [LARGE SCALE GENOMIC DNA]</scope>
    <source>
        <strain evidence="2">CGMCC 4.7641</strain>
    </source>
</reference>
<dbReference type="Proteomes" id="UP001597483">
    <property type="component" value="Unassembled WGS sequence"/>
</dbReference>
<dbReference type="RefSeq" id="WP_378312104.1">
    <property type="nucleotide sequence ID" value="NZ_JBHUKS010000033.1"/>
</dbReference>
<dbReference type="Pfam" id="PF07371">
    <property type="entry name" value="DUF1490"/>
    <property type="match status" value="1"/>
</dbReference>
<keyword evidence="2" id="KW-1185">Reference proteome</keyword>
<organism evidence="1 2">
    <name type="scientific">Amycolatopsis silviterrae</name>
    <dbReference type="NCBI Taxonomy" id="1656914"/>
    <lineage>
        <taxon>Bacteria</taxon>
        <taxon>Bacillati</taxon>
        <taxon>Actinomycetota</taxon>
        <taxon>Actinomycetes</taxon>
        <taxon>Pseudonocardiales</taxon>
        <taxon>Pseudonocardiaceae</taxon>
        <taxon>Amycolatopsis</taxon>
    </lineage>
</organism>
<sequence>MKKVAKPNAVRQATVTVTAWGQRGARAAEAGAEKARLVAGDVVSEAWARIGEEAPAPEMATGTGTSIERVRDAGRRRCGACAF</sequence>
<gene>
    <name evidence="1" type="ORF">ACFSVL_39500</name>
</gene>
<dbReference type="EMBL" id="JBHUKS010000033">
    <property type="protein sequence ID" value="MFD2473541.1"/>
    <property type="molecule type" value="Genomic_DNA"/>
</dbReference>
<dbReference type="InterPro" id="IPR009963">
    <property type="entry name" value="DUF1490"/>
</dbReference>
<proteinExistence type="predicted"/>
<evidence type="ECO:0000313" key="1">
    <source>
        <dbReference type="EMBL" id="MFD2473541.1"/>
    </source>
</evidence>
<comment type="caution">
    <text evidence="1">The sequence shown here is derived from an EMBL/GenBank/DDBJ whole genome shotgun (WGS) entry which is preliminary data.</text>
</comment>
<protein>
    <submittedName>
        <fullName evidence="1">DUF1490 family protein</fullName>
    </submittedName>
</protein>
<name>A0ABW5HK41_9PSEU</name>
<evidence type="ECO:0000313" key="2">
    <source>
        <dbReference type="Proteomes" id="UP001597483"/>
    </source>
</evidence>
<accession>A0ABW5HK41</accession>